<evidence type="ECO:0000313" key="4">
    <source>
        <dbReference type="Proteomes" id="UP000010798"/>
    </source>
</evidence>
<dbReference type="GO" id="GO:0016747">
    <property type="term" value="F:acyltransferase activity, transferring groups other than amino-acyl groups"/>
    <property type="evidence" value="ECO:0007669"/>
    <property type="project" value="InterPro"/>
</dbReference>
<evidence type="ECO:0000256" key="1">
    <source>
        <dbReference type="SAM" id="Phobius"/>
    </source>
</evidence>
<proteinExistence type="predicted"/>
<keyword evidence="1" id="KW-1133">Transmembrane helix</keyword>
<dbReference type="InterPro" id="IPR002656">
    <property type="entry name" value="Acyl_transf_3_dom"/>
</dbReference>
<feature type="domain" description="Acyltransferase 3" evidence="2">
    <location>
        <begin position="7"/>
        <end position="352"/>
    </location>
</feature>
<dbReference type="HOGENOM" id="CLU_005679_2_4_0"/>
<feature type="transmembrane region" description="Helical" evidence="1">
    <location>
        <begin position="154"/>
        <end position="176"/>
    </location>
</feature>
<dbReference type="OrthoDB" id="9796461at2"/>
<feature type="transmembrane region" description="Helical" evidence="1">
    <location>
        <begin position="309"/>
        <end position="328"/>
    </location>
</feature>
<dbReference type="STRING" id="886293.Sinac_5467"/>
<feature type="transmembrane region" description="Helical" evidence="1">
    <location>
        <begin position="183"/>
        <end position="202"/>
    </location>
</feature>
<reference evidence="3 4" key="1">
    <citation type="submission" date="2012-02" db="EMBL/GenBank/DDBJ databases">
        <title>Complete sequence of chromosome of Singulisphaera acidiphila DSM 18658.</title>
        <authorList>
            <consortium name="US DOE Joint Genome Institute (JGI-PGF)"/>
            <person name="Lucas S."/>
            <person name="Copeland A."/>
            <person name="Lapidus A."/>
            <person name="Glavina del Rio T."/>
            <person name="Dalin E."/>
            <person name="Tice H."/>
            <person name="Bruce D."/>
            <person name="Goodwin L."/>
            <person name="Pitluck S."/>
            <person name="Peters L."/>
            <person name="Ovchinnikova G."/>
            <person name="Chertkov O."/>
            <person name="Kyrpides N."/>
            <person name="Mavromatis K."/>
            <person name="Ivanova N."/>
            <person name="Brettin T."/>
            <person name="Detter J.C."/>
            <person name="Han C."/>
            <person name="Larimer F."/>
            <person name="Land M."/>
            <person name="Hauser L."/>
            <person name="Markowitz V."/>
            <person name="Cheng J.-F."/>
            <person name="Hugenholtz P."/>
            <person name="Woyke T."/>
            <person name="Wu D."/>
            <person name="Tindall B."/>
            <person name="Pomrenke H."/>
            <person name="Brambilla E."/>
            <person name="Klenk H.-P."/>
            <person name="Eisen J.A."/>
        </authorList>
    </citation>
    <scope>NUCLEOTIDE SEQUENCE [LARGE SCALE GENOMIC DNA]</scope>
    <source>
        <strain evidence="4">ATCC BAA-1392 / DSM 18658 / VKM B-2454 / MOB10</strain>
    </source>
</reference>
<feature type="transmembrane region" description="Helical" evidence="1">
    <location>
        <begin position="274"/>
        <end position="297"/>
    </location>
</feature>
<keyword evidence="4" id="KW-1185">Reference proteome</keyword>
<feature type="transmembrane region" description="Helical" evidence="1">
    <location>
        <begin position="334"/>
        <end position="355"/>
    </location>
</feature>
<keyword evidence="3" id="KW-0012">Acyltransferase</keyword>
<dbReference type="KEGG" id="saci:Sinac_5467"/>
<feature type="transmembrane region" description="Helical" evidence="1">
    <location>
        <begin position="208"/>
        <end position="227"/>
    </location>
</feature>
<sequence length="402" mass="44136">MPSRRYEELDAIRGLAALSVVVDHHLMVLPAIAGKALGPLSRAVTAFPLHILWDGHAAVLLFFVMSGFVLSLPFHLGTNPVYTRYLIKRICRIYLPYLVAVIGALSLYLLVSQGGVSGLSRWFNKIWTTPPTAELLLGHALLVTSFRNEVYDPVLWSLVHEMRISLVFPLLMIPVLKWRMTSIVAGFTAVSLCAQMAYRMVGNSYGDYLLTVHYLLAFVLGATVARYRVPLAEYFGSLSAASRLAWVATALVLYDFEFVLQGVSVLHVGPADDYAVFLGSVMLIVGALGSRLAGSALRSRIPVFLGKISYSLYLWHAVVLLTVVNLTYPKYSLVIILPASIILGLAVAIVAHRWVELPSIALGRWLVAESRRLDPRTRLTILGVNPVTSMMGEAEATACPSE</sequence>
<dbReference type="PANTHER" id="PTHR23028">
    <property type="entry name" value="ACETYLTRANSFERASE"/>
    <property type="match status" value="1"/>
</dbReference>
<keyword evidence="1" id="KW-0472">Membrane</keyword>
<keyword evidence="1" id="KW-0812">Transmembrane</keyword>
<protein>
    <submittedName>
        <fullName evidence="3">Putative acyltransferase</fullName>
    </submittedName>
</protein>
<evidence type="ECO:0000259" key="2">
    <source>
        <dbReference type="Pfam" id="PF01757"/>
    </source>
</evidence>
<feature type="transmembrane region" description="Helical" evidence="1">
    <location>
        <begin position="234"/>
        <end position="254"/>
    </location>
</feature>
<gene>
    <name evidence="3" type="ordered locus">Sinac_5467</name>
</gene>
<dbReference type="InterPro" id="IPR050879">
    <property type="entry name" value="Acyltransferase_3"/>
</dbReference>
<keyword evidence="3" id="KW-0808">Transferase</keyword>
<dbReference type="Pfam" id="PF01757">
    <property type="entry name" value="Acyl_transf_3"/>
    <property type="match status" value="1"/>
</dbReference>
<accession>L0DL88</accession>
<dbReference type="RefSeq" id="WP_015248714.1">
    <property type="nucleotide sequence ID" value="NC_019892.1"/>
</dbReference>
<organism evidence="3 4">
    <name type="scientific">Singulisphaera acidiphila (strain ATCC BAA-1392 / DSM 18658 / VKM B-2454 / MOB10)</name>
    <dbReference type="NCBI Taxonomy" id="886293"/>
    <lineage>
        <taxon>Bacteria</taxon>
        <taxon>Pseudomonadati</taxon>
        <taxon>Planctomycetota</taxon>
        <taxon>Planctomycetia</taxon>
        <taxon>Isosphaerales</taxon>
        <taxon>Isosphaeraceae</taxon>
        <taxon>Singulisphaera</taxon>
    </lineage>
</organism>
<evidence type="ECO:0000313" key="3">
    <source>
        <dbReference type="EMBL" id="AGA29613.1"/>
    </source>
</evidence>
<dbReference type="PANTHER" id="PTHR23028:SF53">
    <property type="entry name" value="ACYL_TRANSF_3 DOMAIN-CONTAINING PROTEIN"/>
    <property type="match status" value="1"/>
</dbReference>
<dbReference type="GO" id="GO:0009103">
    <property type="term" value="P:lipopolysaccharide biosynthetic process"/>
    <property type="evidence" value="ECO:0007669"/>
    <property type="project" value="TreeGrafter"/>
</dbReference>
<dbReference type="GO" id="GO:0016020">
    <property type="term" value="C:membrane"/>
    <property type="evidence" value="ECO:0007669"/>
    <property type="project" value="TreeGrafter"/>
</dbReference>
<feature type="transmembrane region" description="Helical" evidence="1">
    <location>
        <begin position="53"/>
        <end position="72"/>
    </location>
</feature>
<dbReference type="Proteomes" id="UP000010798">
    <property type="component" value="Chromosome"/>
</dbReference>
<feature type="transmembrane region" description="Helical" evidence="1">
    <location>
        <begin position="93"/>
        <end position="111"/>
    </location>
</feature>
<name>L0DL88_SINAD</name>
<dbReference type="EMBL" id="CP003364">
    <property type="protein sequence ID" value="AGA29613.1"/>
    <property type="molecule type" value="Genomic_DNA"/>
</dbReference>
<dbReference type="eggNOG" id="COG1835">
    <property type="taxonomic scope" value="Bacteria"/>
</dbReference>
<dbReference type="AlphaFoldDB" id="L0DL88"/>